<organism evidence="2 3">
    <name type="scientific">Apiosordaria backusii</name>
    <dbReference type="NCBI Taxonomy" id="314023"/>
    <lineage>
        <taxon>Eukaryota</taxon>
        <taxon>Fungi</taxon>
        <taxon>Dikarya</taxon>
        <taxon>Ascomycota</taxon>
        <taxon>Pezizomycotina</taxon>
        <taxon>Sordariomycetes</taxon>
        <taxon>Sordariomycetidae</taxon>
        <taxon>Sordariales</taxon>
        <taxon>Lasiosphaeriaceae</taxon>
        <taxon>Apiosordaria</taxon>
    </lineage>
</organism>
<keyword evidence="1" id="KW-0472">Membrane</keyword>
<proteinExistence type="predicted"/>
<dbReference type="AlphaFoldDB" id="A0AA40EYC3"/>
<comment type="caution">
    <text evidence="2">The sequence shown here is derived from an EMBL/GenBank/DDBJ whole genome shotgun (WGS) entry which is preliminary data.</text>
</comment>
<evidence type="ECO:0000313" key="3">
    <source>
        <dbReference type="Proteomes" id="UP001172159"/>
    </source>
</evidence>
<keyword evidence="1" id="KW-0812">Transmembrane</keyword>
<feature type="transmembrane region" description="Helical" evidence="1">
    <location>
        <begin position="16"/>
        <end position="36"/>
    </location>
</feature>
<name>A0AA40EYC3_9PEZI</name>
<keyword evidence="3" id="KW-1185">Reference proteome</keyword>
<dbReference type="EMBL" id="JAUKTV010000001">
    <property type="protein sequence ID" value="KAK0747799.1"/>
    <property type="molecule type" value="Genomic_DNA"/>
</dbReference>
<protein>
    <submittedName>
        <fullName evidence="2">Uncharacterized protein</fullName>
    </submittedName>
</protein>
<gene>
    <name evidence="2" type="ORF">B0T21DRAFT_11057</name>
</gene>
<reference evidence="2" key="1">
    <citation type="submission" date="2023-06" db="EMBL/GenBank/DDBJ databases">
        <title>Genome-scale phylogeny and comparative genomics of the fungal order Sordariales.</title>
        <authorList>
            <consortium name="Lawrence Berkeley National Laboratory"/>
            <person name="Hensen N."/>
            <person name="Bonometti L."/>
            <person name="Westerberg I."/>
            <person name="Brannstrom I.O."/>
            <person name="Guillou S."/>
            <person name="Cros-Aarteil S."/>
            <person name="Calhoun S."/>
            <person name="Haridas S."/>
            <person name="Kuo A."/>
            <person name="Mondo S."/>
            <person name="Pangilinan J."/>
            <person name="Riley R."/>
            <person name="Labutti K."/>
            <person name="Andreopoulos B."/>
            <person name="Lipzen A."/>
            <person name="Chen C."/>
            <person name="Yanf M."/>
            <person name="Daum C."/>
            <person name="Ng V."/>
            <person name="Clum A."/>
            <person name="Steindorff A."/>
            <person name="Ohm R."/>
            <person name="Martin F."/>
            <person name="Silar P."/>
            <person name="Natvig D."/>
            <person name="Lalanne C."/>
            <person name="Gautier V."/>
            <person name="Ament-Velasquez S.L."/>
            <person name="Kruys A."/>
            <person name="Hutchinson M.I."/>
            <person name="Powell A.J."/>
            <person name="Barry K."/>
            <person name="Miller A.N."/>
            <person name="Grigoriev I.V."/>
            <person name="Debuchy R."/>
            <person name="Gladieux P."/>
            <person name="Thoren M.H."/>
            <person name="Johannesson H."/>
        </authorList>
    </citation>
    <scope>NUCLEOTIDE SEQUENCE</scope>
    <source>
        <strain evidence="2">CBS 540.89</strain>
    </source>
</reference>
<evidence type="ECO:0000256" key="1">
    <source>
        <dbReference type="SAM" id="Phobius"/>
    </source>
</evidence>
<dbReference type="Proteomes" id="UP001172159">
    <property type="component" value="Unassembled WGS sequence"/>
</dbReference>
<evidence type="ECO:0000313" key="2">
    <source>
        <dbReference type="EMBL" id="KAK0747799.1"/>
    </source>
</evidence>
<accession>A0AA40EYC3</accession>
<sequence>MNCRLSRKTTHTPPTLHPFSFFLLLYIPHWIISAGIRNQRFIIRHLYIPAALRPRRWSCSDRRPILPLIAPVINQPPPSKLCHAASLFSSQSSMALCGSTVLGRQAGDSPPAALLLVPFIHVPS</sequence>
<keyword evidence="1" id="KW-1133">Transmembrane helix</keyword>